<evidence type="ECO:0000313" key="2">
    <source>
        <dbReference type="EMBL" id="OGY53763.1"/>
    </source>
</evidence>
<proteinExistence type="predicted"/>
<keyword evidence="1" id="KW-0472">Membrane</keyword>
<dbReference type="Proteomes" id="UP000176512">
    <property type="component" value="Unassembled WGS sequence"/>
</dbReference>
<evidence type="ECO:0008006" key="4">
    <source>
        <dbReference type="Google" id="ProtNLM"/>
    </source>
</evidence>
<dbReference type="AlphaFoldDB" id="A0A1G1YN26"/>
<gene>
    <name evidence="2" type="ORF">A3A24_02525</name>
</gene>
<name>A0A1G1YN26_9BACT</name>
<comment type="caution">
    <text evidence="2">The sequence shown here is derived from an EMBL/GenBank/DDBJ whole genome shotgun (WGS) entry which is preliminary data.</text>
</comment>
<sequence>MEIIKNNKGQTLLEMVFAIGILIMVVTAILALSTSSIFGQKGSESQITANSLAREGIEVVRNIRDSNWLAGQAWDAGLVGPGSGLSSITAIPVFDHLANSWVLDFSADESTTVNIFGGVYNQQKVGVPVQGLTTPFRRLLTLYSICQLANGSQHQSIDCGADKKVGIKVEAAVNWLERGQPHQIKLESLLYDWK</sequence>
<protein>
    <recommendedName>
        <fullName evidence="4">Type 4 secretion system PilS N-terminal domain-containing protein</fullName>
    </recommendedName>
</protein>
<dbReference type="EMBL" id="MHIP01000047">
    <property type="protein sequence ID" value="OGY53763.1"/>
    <property type="molecule type" value="Genomic_DNA"/>
</dbReference>
<keyword evidence="1" id="KW-0812">Transmembrane</keyword>
<feature type="transmembrane region" description="Helical" evidence="1">
    <location>
        <begin position="12"/>
        <end position="32"/>
    </location>
</feature>
<evidence type="ECO:0000313" key="3">
    <source>
        <dbReference type="Proteomes" id="UP000176512"/>
    </source>
</evidence>
<organism evidence="2 3">
    <name type="scientific">Candidatus Buchananbacteria bacterium RIFCSPLOWO2_01_FULL_46_12</name>
    <dbReference type="NCBI Taxonomy" id="1797546"/>
    <lineage>
        <taxon>Bacteria</taxon>
        <taxon>Candidatus Buchananiibacteriota</taxon>
    </lineage>
</organism>
<evidence type="ECO:0000256" key="1">
    <source>
        <dbReference type="SAM" id="Phobius"/>
    </source>
</evidence>
<keyword evidence="1" id="KW-1133">Transmembrane helix</keyword>
<accession>A0A1G1YN26</accession>
<reference evidence="2 3" key="1">
    <citation type="journal article" date="2016" name="Nat. Commun.">
        <title>Thousands of microbial genomes shed light on interconnected biogeochemical processes in an aquifer system.</title>
        <authorList>
            <person name="Anantharaman K."/>
            <person name="Brown C.T."/>
            <person name="Hug L.A."/>
            <person name="Sharon I."/>
            <person name="Castelle C.J."/>
            <person name="Probst A.J."/>
            <person name="Thomas B.C."/>
            <person name="Singh A."/>
            <person name="Wilkins M.J."/>
            <person name="Karaoz U."/>
            <person name="Brodie E.L."/>
            <person name="Williams K.H."/>
            <person name="Hubbard S.S."/>
            <person name="Banfield J.F."/>
        </authorList>
    </citation>
    <scope>NUCLEOTIDE SEQUENCE [LARGE SCALE GENOMIC DNA]</scope>
</reference>